<keyword evidence="5 7" id="KW-0472">Membrane</keyword>
<evidence type="ECO:0000256" key="5">
    <source>
        <dbReference type="ARBA" id="ARBA00023136"/>
    </source>
</evidence>
<keyword evidence="8" id="KW-0732">Signal</keyword>
<organism evidence="9 10">
    <name type="scientific">Poriferisphaera corsica</name>
    <dbReference type="NCBI Taxonomy" id="2528020"/>
    <lineage>
        <taxon>Bacteria</taxon>
        <taxon>Pseudomonadati</taxon>
        <taxon>Planctomycetota</taxon>
        <taxon>Phycisphaerae</taxon>
        <taxon>Phycisphaerales</taxon>
        <taxon>Phycisphaeraceae</taxon>
        <taxon>Poriferisphaera</taxon>
    </lineage>
</organism>
<evidence type="ECO:0000313" key="9">
    <source>
        <dbReference type="EMBL" id="QDU33181.1"/>
    </source>
</evidence>
<evidence type="ECO:0000256" key="6">
    <source>
        <dbReference type="SAM" id="MobiDB-lite"/>
    </source>
</evidence>
<dbReference type="RefSeq" id="WP_200761617.1">
    <property type="nucleotide sequence ID" value="NZ_CP036425.1"/>
</dbReference>
<proteinExistence type="predicted"/>
<name>A0A517YSJ4_9BACT</name>
<keyword evidence="3 7" id="KW-0812">Transmembrane</keyword>
<evidence type="ECO:0000256" key="8">
    <source>
        <dbReference type="SAM" id="SignalP"/>
    </source>
</evidence>
<feature type="transmembrane region" description="Helical" evidence="7">
    <location>
        <begin position="156"/>
        <end position="178"/>
    </location>
</feature>
<dbReference type="AlphaFoldDB" id="A0A517YSJ4"/>
<feature type="signal peptide" evidence="8">
    <location>
        <begin position="1"/>
        <end position="23"/>
    </location>
</feature>
<feature type="compositionally biased region" description="Polar residues" evidence="6">
    <location>
        <begin position="51"/>
        <end position="70"/>
    </location>
</feature>
<evidence type="ECO:0000256" key="1">
    <source>
        <dbReference type="ARBA" id="ARBA00004236"/>
    </source>
</evidence>
<evidence type="ECO:0000313" key="10">
    <source>
        <dbReference type="Proteomes" id="UP000317369"/>
    </source>
</evidence>
<evidence type="ECO:0000256" key="7">
    <source>
        <dbReference type="SAM" id="Phobius"/>
    </source>
</evidence>
<evidence type="ECO:0000256" key="2">
    <source>
        <dbReference type="ARBA" id="ARBA00022475"/>
    </source>
</evidence>
<gene>
    <name evidence="9" type="ORF">KS4_12260</name>
</gene>
<dbReference type="GO" id="GO:0016020">
    <property type="term" value="C:membrane"/>
    <property type="evidence" value="ECO:0007669"/>
    <property type="project" value="InterPro"/>
</dbReference>
<dbReference type="EMBL" id="CP036425">
    <property type="protein sequence ID" value="QDU33181.1"/>
    <property type="molecule type" value="Genomic_DNA"/>
</dbReference>
<keyword evidence="10" id="KW-1185">Reference proteome</keyword>
<feature type="region of interest" description="Disordered" evidence="6">
    <location>
        <begin position="40"/>
        <end position="70"/>
    </location>
</feature>
<feature type="region of interest" description="Disordered" evidence="6">
    <location>
        <begin position="102"/>
        <end position="146"/>
    </location>
</feature>
<dbReference type="Proteomes" id="UP000317369">
    <property type="component" value="Chromosome"/>
</dbReference>
<dbReference type="Pfam" id="PF04347">
    <property type="entry name" value="FliO"/>
    <property type="match status" value="1"/>
</dbReference>
<reference evidence="9 10" key="1">
    <citation type="submission" date="2019-02" db="EMBL/GenBank/DDBJ databases">
        <title>Deep-cultivation of Planctomycetes and their phenomic and genomic characterization uncovers novel biology.</title>
        <authorList>
            <person name="Wiegand S."/>
            <person name="Jogler M."/>
            <person name="Boedeker C."/>
            <person name="Pinto D."/>
            <person name="Vollmers J."/>
            <person name="Rivas-Marin E."/>
            <person name="Kohn T."/>
            <person name="Peeters S.H."/>
            <person name="Heuer A."/>
            <person name="Rast P."/>
            <person name="Oberbeckmann S."/>
            <person name="Bunk B."/>
            <person name="Jeske O."/>
            <person name="Meyerdierks A."/>
            <person name="Storesund J.E."/>
            <person name="Kallscheuer N."/>
            <person name="Luecker S."/>
            <person name="Lage O.M."/>
            <person name="Pohl T."/>
            <person name="Merkel B.J."/>
            <person name="Hornburger P."/>
            <person name="Mueller R.-W."/>
            <person name="Bruemmer F."/>
            <person name="Labrenz M."/>
            <person name="Spormann A.M."/>
            <person name="Op den Camp H."/>
            <person name="Overmann J."/>
            <person name="Amann R."/>
            <person name="Jetten M.S.M."/>
            <person name="Mascher T."/>
            <person name="Medema M.H."/>
            <person name="Devos D.P."/>
            <person name="Kaster A.-K."/>
            <person name="Ovreas L."/>
            <person name="Rohde M."/>
            <person name="Galperin M.Y."/>
            <person name="Jogler C."/>
        </authorList>
    </citation>
    <scope>NUCLEOTIDE SEQUENCE [LARGE SCALE GENOMIC DNA]</scope>
    <source>
        <strain evidence="9 10">KS4</strain>
    </source>
</reference>
<feature type="compositionally biased region" description="Polar residues" evidence="6">
    <location>
        <begin position="112"/>
        <end position="122"/>
    </location>
</feature>
<comment type="subcellular location">
    <subcellularLocation>
        <location evidence="1">Cell membrane</location>
    </subcellularLocation>
</comment>
<sequence precursor="true">MLHRFAHILIPIACLIISPILCAQSDSSANQSLDIQINLPENRPTKPAAPSYQTLTSDVTPITTPSPNQARTRIQSITRKLHNTNPQTDTISQVPIVQSVAAPDTLPPTTDAAAQTPLTESPTRALLERNRSGNDPTASSSPGNQTPGASLVTGNYLLQTITALGIVIGLLFLIRYLYAKATGHVTTSSAAAVQVLARTSIAPRNHIIILRVGSRILICSDSSHGTRTLSEITDPEEVAQLLAETSAAKENSITKSFNNMLGRYGADYDKQGRHPEEGLDTVEFQSDSARESVSKLLSRVRDLAGKGGPQ</sequence>
<accession>A0A517YSJ4</accession>
<feature type="region of interest" description="Disordered" evidence="6">
    <location>
        <begin position="268"/>
        <end position="289"/>
    </location>
</feature>
<feature type="chain" id="PRO_5021845663" description="Flagellar biosynthesis protein, FliO" evidence="8">
    <location>
        <begin position="24"/>
        <end position="310"/>
    </location>
</feature>
<dbReference type="InterPro" id="IPR022781">
    <property type="entry name" value="Flagellar_biosynth_FliO"/>
</dbReference>
<keyword evidence="2" id="KW-1003">Cell membrane</keyword>
<protein>
    <recommendedName>
        <fullName evidence="11">Flagellar biosynthesis protein, FliO</fullName>
    </recommendedName>
</protein>
<dbReference type="GO" id="GO:0044781">
    <property type="term" value="P:bacterial-type flagellum organization"/>
    <property type="evidence" value="ECO:0007669"/>
    <property type="project" value="InterPro"/>
</dbReference>
<dbReference type="KEGG" id="pcor:KS4_12260"/>
<evidence type="ECO:0000256" key="4">
    <source>
        <dbReference type="ARBA" id="ARBA00022989"/>
    </source>
</evidence>
<feature type="compositionally biased region" description="Polar residues" evidence="6">
    <location>
        <begin position="133"/>
        <end position="146"/>
    </location>
</feature>
<keyword evidence="4 7" id="KW-1133">Transmembrane helix</keyword>
<evidence type="ECO:0008006" key="11">
    <source>
        <dbReference type="Google" id="ProtNLM"/>
    </source>
</evidence>
<evidence type="ECO:0000256" key="3">
    <source>
        <dbReference type="ARBA" id="ARBA00022692"/>
    </source>
</evidence>
<feature type="compositionally biased region" description="Basic and acidic residues" evidence="6">
    <location>
        <begin position="268"/>
        <end position="277"/>
    </location>
</feature>